<feature type="compositionally biased region" description="Basic and acidic residues" evidence="1">
    <location>
        <begin position="40"/>
        <end position="50"/>
    </location>
</feature>
<dbReference type="GO" id="GO:0033120">
    <property type="term" value="P:positive regulation of RNA splicing"/>
    <property type="evidence" value="ECO:0007669"/>
    <property type="project" value="TreeGrafter"/>
</dbReference>
<evidence type="ECO:0000313" key="3">
    <source>
        <dbReference type="Ensembl" id="ENSPNAP00000025279.2"/>
    </source>
</evidence>
<dbReference type="InterPro" id="IPR039764">
    <property type="entry name" value="HABP4/SERBP1-like"/>
</dbReference>
<protein>
    <recommendedName>
        <fullName evidence="2">Hyaluronan/mRNA-binding protein domain-containing protein</fullName>
    </recommendedName>
</protein>
<evidence type="ECO:0000256" key="1">
    <source>
        <dbReference type="SAM" id="MobiDB-lite"/>
    </source>
</evidence>
<dbReference type="GeneID" id="108436634"/>
<feature type="domain" description="Hyaluronan/mRNA-binding protein" evidence="2">
    <location>
        <begin position="158"/>
        <end position="259"/>
    </location>
</feature>
<evidence type="ECO:0000313" key="4">
    <source>
        <dbReference type="Proteomes" id="UP001501920"/>
    </source>
</evidence>
<dbReference type="Proteomes" id="UP001501920">
    <property type="component" value="Chromosome 16"/>
</dbReference>
<reference evidence="3 4" key="1">
    <citation type="submission" date="2020-10" db="EMBL/GenBank/DDBJ databases">
        <title>Pygocentrus nattereri (red-bellied piranha) genome, fPygNat1, primary haplotype.</title>
        <authorList>
            <person name="Myers G."/>
            <person name="Meyer A."/>
            <person name="Karagic N."/>
            <person name="Pippel M."/>
            <person name="Winkler S."/>
            <person name="Tracey A."/>
            <person name="Wood J."/>
            <person name="Formenti G."/>
            <person name="Howe K."/>
            <person name="Fedrigo O."/>
            <person name="Jarvis E.D."/>
        </authorList>
    </citation>
    <scope>NUCLEOTIDE SEQUENCE [LARGE SCALE GENOMIC DNA]</scope>
</reference>
<reference evidence="3" key="3">
    <citation type="submission" date="2025-09" db="UniProtKB">
        <authorList>
            <consortium name="Ensembl"/>
        </authorList>
    </citation>
    <scope>IDENTIFICATION</scope>
</reference>
<feature type="compositionally biased region" description="Basic and acidic residues" evidence="1">
    <location>
        <begin position="95"/>
        <end position="107"/>
    </location>
</feature>
<evidence type="ECO:0000259" key="2">
    <source>
        <dbReference type="SMART" id="SM01233"/>
    </source>
</evidence>
<dbReference type="GO" id="GO:0043022">
    <property type="term" value="F:ribosome binding"/>
    <property type="evidence" value="ECO:0007669"/>
    <property type="project" value="Ensembl"/>
</dbReference>
<reference evidence="3" key="2">
    <citation type="submission" date="2025-08" db="UniProtKB">
        <authorList>
            <consortium name="Ensembl"/>
        </authorList>
    </citation>
    <scope>IDENTIFICATION</scope>
</reference>
<feature type="compositionally biased region" description="Basic and acidic residues" evidence="1">
    <location>
        <begin position="152"/>
        <end position="180"/>
    </location>
</feature>
<dbReference type="OMA" id="FRNNDAP"/>
<dbReference type="Ensembl" id="ENSPNAT00000008004.2">
    <property type="protein sequence ID" value="ENSPNAP00000025279.2"/>
    <property type="gene ID" value="ENSPNAG00000010281.2"/>
</dbReference>
<dbReference type="Pfam" id="PF04774">
    <property type="entry name" value="HABP4_PAI-RBP1"/>
    <property type="match status" value="1"/>
</dbReference>
<dbReference type="SMART" id="SM01233">
    <property type="entry name" value="HABP4_PAI-RBP1"/>
    <property type="match status" value="1"/>
</dbReference>
<dbReference type="PANTHER" id="PTHR12299:SF30">
    <property type="entry name" value="INTRACELLULAR HYALURONAN-BINDING PROTEIN 4"/>
    <property type="match status" value="1"/>
</dbReference>
<dbReference type="PANTHER" id="PTHR12299">
    <property type="entry name" value="HYALURONIC ACID-BINDING PROTEIN 4"/>
    <property type="match status" value="1"/>
</dbReference>
<dbReference type="GO" id="GO:0045948">
    <property type="term" value="P:positive regulation of translational initiation"/>
    <property type="evidence" value="ECO:0007669"/>
    <property type="project" value="TreeGrafter"/>
</dbReference>
<feature type="region of interest" description="Disordered" evidence="1">
    <location>
        <begin position="129"/>
        <end position="190"/>
    </location>
</feature>
<dbReference type="STRING" id="42514.ENSPNAP00000025279"/>
<feature type="compositionally biased region" description="Acidic residues" evidence="1">
    <location>
        <begin position="342"/>
        <end position="351"/>
    </location>
</feature>
<feature type="compositionally biased region" description="Gly residues" evidence="1">
    <location>
        <begin position="134"/>
        <end position="144"/>
    </location>
</feature>
<dbReference type="GO" id="GO:0005737">
    <property type="term" value="C:cytoplasm"/>
    <property type="evidence" value="ECO:0007669"/>
    <property type="project" value="TreeGrafter"/>
</dbReference>
<sequence>MKGLIEEMNDTGYEYECSVANRFGELLDDETDPFELLQQARERRKEEKVKTPSAPPPTTVKESQRDRKVPLRAAGDTAANINRGIIGLTHPVHGQPEERAERRVAFNEPRFSEGDNFLRYSVDRPRELFDRAGRGGGRGHGARGAGYPRSTDGFDPRGKREFERHSGSDRASVRPEEKRGGNGPRNWGSMKDHISAMADALPNEEIVESEDALETDGENQPLEKEVIEVAMEMSLDEWKSMQEQSRPKTEFNIRKADTKLPSKAVVIHKSKHIEKHADGIVEDVVFRHPANDITFQLEIDFGNLARPSRGGRGGRGGRGRGRGVTAPQRSPEKTVDVAPNPEDPEDFPALA</sequence>
<feature type="region of interest" description="Disordered" evidence="1">
    <location>
        <begin position="304"/>
        <end position="351"/>
    </location>
</feature>
<dbReference type="InterPro" id="IPR006861">
    <property type="entry name" value="HABP4_PAIRBP1-bd"/>
</dbReference>
<dbReference type="GO" id="GO:0141014">
    <property type="term" value="P:ribosome hibernation"/>
    <property type="evidence" value="ECO:0007669"/>
    <property type="project" value="Ensembl"/>
</dbReference>
<dbReference type="RefSeq" id="XP_017568753.2">
    <property type="nucleotide sequence ID" value="XM_017713264.2"/>
</dbReference>
<dbReference type="GO" id="GO:0061770">
    <property type="term" value="F:translation elongation factor binding"/>
    <property type="evidence" value="ECO:0007669"/>
    <property type="project" value="Ensembl"/>
</dbReference>
<proteinExistence type="predicted"/>
<dbReference type="AlphaFoldDB" id="A0A3B4DQQ0"/>
<accession>A0A3B4DQQ0</accession>
<name>A0A3B4DQQ0_PYGNA</name>
<dbReference type="GO" id="GO:0005634">
    <property type="term" value="C:nucleus"/>
    <property type="evidence" value="ECO:0007669"/>
    <property type="project" value="TreeGrafter"/>
</dbReference>
<keyword evidence="4" id="KW-1185">Reference proteome</keyword>
<dbReference type="GeneTree" id="ENSGT00520000055591"/>
<organism evidence="3 4">
    <name type="scientific">Pygocentrus nattereri</name>
    <name type="common">Red-bellied piranha</name>
    <dbReference type="NCBI Taxonomy" id="42514"/>
    <lineage>
        <taxon>Eukaryota</taxon>
        <taxon>Metazoa</taxon>
        <taxon>Chordata</taxon>
        <taxon>Craniata</taxon>
        <taxon>Vertebrata</taxon>
        <taxon>Euteleostomi</taxon>
        <taxon>Actinopterygii</taxon>
        <taxon>Neopterygii</taxon>
        <taxon>Teleostei</taxon>
        <taxon>Ostariophysi</taxon>
        <taxon>Characiformes</taxon>
        <taxon>Characoidei</taxon>
        <taxon>Pygocentrus</taxon>
    </lineage>
</organism>
<dbReference type="OrthoDB" id="6022699at2759"/>
<dbReference type="GO" id="GO:0003723">
    <property type="term" value="F:RNA binding"/>
    <property type="evidence" value="ECO:0007669"/>
    <property type="project" value="InterPro"/>
</dbReference>
<feature type="region of interest" description="Disordered" evidence="1">
    <location>
        <begin position="38"/>
        <end position="107"/>
    </location>
</feature>